<dbReference type="Proteomes" id="UP000030491">
    <property type="component" value="Unassembled WGS sequence"/>
</dbReference>
<sequence>MIFDCFLFFQELDLLEIRLNYLYEYVDKFIIVESCQTFNGKQKNFNFENYKDRFDKFSNKIIYYKINDFHHTPEELYQYLANHKNSKKRFISKLMESHSHYNKKYLWWVLDSYHRECIHLALRKICNSNDLVIFSDLDEIPSLKVFDLIKKNEGLIFPLVCEQYEFKYYLNSLNNSKWLGSIISPYSYLENKSLNLMRKESDRFKKIINGGYHFTSLGGAILLRSKIENWGHQEFNLDDIKNNLKHNLLTGRDVFYRLGIPKNKVIDIEKEKIFDIKIRKILMKYNQLQIKYIIKEDLFDVMKYRYIQLKIYISLINKNPLGAFKKLKKIFIEKISIVLNIFSMVYK</sequence>
<dbReference type="OrthoDB" id="1997677at2"/>
<evidence type="ECO:0000313" key="1">
    <source>
        <dbReference type="EMBL" id="KGF93041.1"/>
    </source>
</evidence>
<name>A0A0A1ZWX0_PROMR</name>
<dbReference type="EMBL" id="JNAJ01000004">
    <property type="protein sequence ID" value="KGF93041.1"/>
    <property type="molecule type" value="Genomic_DNA"/>
</dbReference>
<dbReference type="Pfam" id="PF04724">
    <property type="entry name" value="Glyco_transf_17"/>
    <property type="match status" value="1"/>
</dbReference>
<keyword evidence="1" id="KW-0328">Glycosyltransferase</keyword>
<reference evidence="2" key="1">
    <citation type="journal article" date="2014" name="Sci. Data">
        <title>Genomes of diverse isolates of the marine cyanobacterium Prochlorococcus.</title>
        <authorList>
            <person name="Biller S."/>
            <person name="Berube P."/>
            <person name="Thompson J."/>
            <person name="Kelly L."/>
            <person name="Roggensack S."/>
            <person name="Awad L."/>
            <person name="Roache-Johnson K."/>
            <person name="Ding H."/>
            <person name="Giovannoni S.J."/>
            <person name="Moore L.R."/>
            <person name="Chisholm S.W."/>
        </authorList>
    </citation>
    <scope>NUCLEOTIDE SEQUENCE [LARGE SCALE GENOMIC DNA]</scope>
</reference>
<dbReference type="GO" id="GO:0016020">
    <property type="term" value="C:membrane"/>
    <property type="evidence" value="ECO:0007669"/>
    <property type="project" value="InterPro"/>
</dbReference>
<dbReference type="PANTHER" id="PTHR12224">
    <property type="entry name" value="BETA-1,4-MANNOSYL-GLYCOPROTEIN BETA-1,4-N-ACETYLGLUCOSAMINYL-TRANSFERASE"/>
    <property type="match status" value="1"/>
</dbReference>
<keyword evidence="1" id="KW-0808">Transferase</keyword>
<dbReference type="RefSeq" id="WP_032512977.1">
    <property type="nucleotide sequence ID" value="NZ_JNAJ01000004.1"/>
</dbReference>
<dbReference type="InterPro" id="IPR006813">
    <property type="entry name" value="Glyco_trans_17"/>
</dbReference>
<proteinExistence type="predicted"/>
<accession>A0A0A1ZWX0</accession>
<protein>
    <submittedName>
        <fullName evidence="1">Putative N-acetylglucosaminyltransferase</fullName>
    </submittedName>
</protein>
<evidence type="ECO:0000313" key="2">
    <source>
        <dbReference type="Proteomes" id="UP000030491"/>
    </source>
</evidence>
<organism evidence="1 2">
    <name type="scientific">Prochlorococcus marinus str. MIT 9116</name>
    <dbReference type="NCBI Taxonomy" id="167544"/>
    <lineage>
        <taxon>Bacteria</taxon>
        <taxon>Bacillati</taxon>
        <taxon>Cyanobacteriota</taxon>
        <taxon>Cyanophyceae</taxon>
        <taxon>Synechococcales</taxon>
        <taxon>Prochlorococcaceae</taxon>
        <taxon>Prochlorococcus</taxon>
    </lineage>
</organism>
<dbReference type="AlphaFoldDB" id="A0A0A1ZWX0"/>
<gene>
    <name evidence="1" type="ORF">EU93_0216</name>
</gene>
<comment type="caution">
    <text evidence="1">The sequence shown here is derived from an EMBL/GenBank/DDBJ whole genome shotgun (WGS) entry which is preliminary data.</text>
</comment>
<dbReference type="GO" id="GO:0003830">
    <property type="term" value="F:beta-1,4-mannosylglycoprotein 4-beta-N-acetylglucosaminyltransferase activity"/>
    <property type="evidence" value="ECO:0007669"/>
    <property type="project" value="InterPro"/>
</dbReference>
<dbReference type="GO" id="GO:0006044">
    <property type="term" value="P:N-acetylglucosamine metabolic process"/>
    <property type="evidence" value="ECO:0007669"/>
    <property type="project" value="TreeGrafter"/>
</dbReference>
<dbReference type="PANTHER" id="PTHR12224:SF0">
    <property type="entry name" value="BETA-1,4-MANNOSYL-GLYCOPROTEIN 4-BETA-N-ACETYLGLUCOSAMINYLTRANSFERASE"/>
    <property type="match status" value="1"/>
</dbReference>